<name>A0A5S3QLF7_9BACI</name>
<accession>A0A5S3QLF7</accession>
<dbReference type="Proteomes" id="UP000306980">
    <property type="component" value="Unassembled WGS sequence"/>
</dbReference>
<evidence type="ECO:0008006" key="3">
    <source>
        <dbReference type="Google" id="ProtNLM"/>
    </source>
</evidence>
<sequence>MSPNFSKFPICDADMWVYLYLSDFLGRVLQKHEKIVFADVVEQEILAWERNNNKDKNIATFFRQCKNNGDLLVIQHELHIDIDDRDFLEQALKELSFTNGLENNPKEKNKGEFVSALYADHFEMPFMKTNDNAFQEGGKGRSEFPELKIKNWYDIVEEFAINQDEKIRIRKIVDKEQKRMNRQYEKLKEEDKKQINLQTLAQMINKKRL</sequence>
<dbReference type="AlphaFoldDB" id="A0A5S3QLF7"/>
<dbReference type="OrthoDB" id="3035575at2"/>
<protein>
    <recommendedName>
        <fullName evidence="3">DUF4935 domain-containing protein</fullName>
    </recommendedName>
</protein>
<organism evidence="1 2">
    <name type="scientific">Lentibacillus cibarius</name>
    <dbReference type="NCBI Taxonomy" id="2583219"/>
    <lineage>
        <taxon>Bacteria</taxon>
        <taxon>Bacillati</taxon>
        <taxon>Bacillota</taxon>
        <taxon>Bacilli</taxon>
        <taxon>Bacillales</taxon>
        <taxon>Bacillaceae</taxon>
        <taxon>Lentibacillus</taxon>
    </lineage>
</organism>
<evidence type="ECO:0000313" key="2">
    <source>
        <dbReference type="Proteomes" id="UP000306980"/>
    </source>
</evidence>
<comment type="caution">
    <text evidence="1">The sequence shown here is derived from an EMBL/GenBank/DDBJ whole genome shotgun (WGS) entry which is preliminary data.</text>
</comment>
<evidence type="ECO:0000313" key="1">
    <source>
        <dbReference type="EMBL" id="TMN22609.1"/>
    </source>
</evidence>
<proteinExistence type="predicted"/>
<reference evidence="1 2" key="1">
    <citation type="submission" date="2019-05" db="EMBL/GenBank/DDBJ databases">
        <title>Genomic analysis of Lentibacillus sp. NKC220-2.</title>
        <authorList>
            <person name="Oh Y.J."/>
        </authorList>
    </citation>
    <scope>NUCLEOTIDE SEQUENCE [LARGE SCALE GENOMIC DNA]</scope>
    <source>
        <strain evidence="1 2">NKC220-2</strain>
    </source>
</reference>
<dbReference type="RefSeq" id="WP_138603517.1">
    <property type="nucleotide sequence ID" value="NZ_VCIA01000001.1"/>
</dbReference>
<dbReference type="EMBL" id="VCIA01000001">
    <property type="protein sequence ID" value="TMN22609.1"/>
    <property type="molecule type" value="Genomic_DNA"/>
</dbReference>
<gene>
    <name evidence="1" type="ORF">FFL34_11230</name>
</gene>